<dbReference type="InterPro" id="IPR021731">
    <property type="entry name" value="AMIN_dom"/>
</dbReference>
<evidence type="ECO:0000313" key="4">
    <source>
        <dbReference type="EMBL" id="BAZ01787.1"/>
    </source>
</evidence>
<proteinExistence type="predicted"/>
<dbReference type="Proteomes" id="UP000218785">
    <property type="component" value="Chromosome"/>
</dbReference>
<evidence type="ECO:0000256" key="2">
    <source>
        <dbReference type="SAM" id="MobiDB-lite"/>
    </source>
</evidence>
<feature type="domain" description="MurNAc-LAA" evidence="3">
    <location>
        <begin position="527"/>
        <end position="636"/>
    </location>
</feature>
<organism evidence="4 5">
    <name type="scientific">Tolypothrix tenuis PCC 7101</name>
    <dbReference type="NCBI Taxonomy" id="231146"/>
    <lineage>
        <taxon>Bacteria</taxon>
        <taxon>Bacillati</taxon>
        <taxon>Cyanobacteriota</taxon>
        <taxon>Cyanophyceae</taxon>
        <taxon>Nostocales</taxon>
        <taxon>Tolypothrichaceae</taxon>
        <taxon>Tolypothrix</taxon>
    </lineage>
</organism>
<feature type="region of interest" description="Disordered" evidence="2">
    <location>
        <begin position="426"/>
        <end position="463"/>
    </location>
</feature>
<sequence>MKLHWLLPGTFGTIFILSSPAFAARLESWRFDANQNQLEINTAGGVQPKAQLIFNPTRLVIDLPQTVFGRPQVTQPVGGGIRSVRVGQFDPETTRIVVELNPGYTIDPQQIKFTGITASRWSVKLPNPKMEQVSASNNLPEQQTPVPRTITPAQRPASQLPPRNIYNVVRTAPVTPIDNRTAVNSSSGATQIQKLQPTGDGFFIRTSGGNPKIQVNRTEDRKTINIDIAGAALAPTFEQQDVSINRYGVNRIQFSQLQSQPPVVRMTMRVDSNSPDWRASNSSVGGFVLLPNSGGVRLPAGNNNANVVIPSTNSPATIQSVELAGNGTQLLIRGDQALSATGGWDRASGLFRITIPNAKLAPRVNGPDLNASSPILRVKLQPQEPNTVVVYVQPAAGVQIGELNQIGNQLVALQLQRSRAITSPRIPPVALPPLPLPNQGQLPDPADNPRTIPQPTPRPTVPRGKLLVVIDPGHGGKDSGAPGLGGLLEKDVVLPIGKRIATILQQNGVQAVLTRDADFFVELQGRVDIADRVNATLFVSVHANSVDSRPDVNGLEVYYYDSGYGLAETVRKSILQNIGTIKDRGTRKARFYVLRKSSMPSILVETGYMTGREDNPRLGNPDYQNRMAEAIANGILKYLQRR</sequence>
<keyword evidence="5" id="KW-1185">Reference proteome</keyword>
<protein>
    <submittedName>
        <fullName evidence="4">N-acetylmuramoyl-L-alanine amidase</fullName>
    </submittedName>
</protein>
<dbReference type="AlphaFoldDB" id="A0A1Z4N7U5"/>
<accession>A0A1Z4N7U5</accession>
<dbReference type="SUPFAM" id="SSF53187">
    <property type="entry name" value="Zn-dependent exopeptidases"/>
    <property type="match status" value="1"/>
</dbReference>
<dbReference type="InterPro" id="IPR002508">
    <property type="entry name" value="MurNAc-LAA_cat"/>
</dbReference>
<name>A0A1Z4N7U5_9CYAN</name>
<feature type="compositionally biased region" description="Pro residues" evidence="2">
    <location>
        <begin position="426"/>
        <end position="436"/>
    </location>
</feature>
<dbReference type="RefSeq" id="WP_096581570.1">
    <property type="nucleotide sequence ID" value="NZ_CAWNJS010000001.1"/>
</dbReference>
<dbReference type="PANTHER" id="PTHR30404:SF0">
    <property type="entry name" value="N-ACETYLMURAMOYL-L-ALANINE AMIDASE AMIC"/>
    <property type="match status" value="1"/>
</dbReference>
<keyword evidence="1" id="KW-0378">Hydrolase</keyword>
<dbReference type="GO" id="GO:0008745">
    <property type="term" value="F:N-acetylmuramoyl-L-alanine amidase activity"/>
    <property type="evidence" value="ECO:0007669"/>
    <property type="project" value="InterPro"/>
</dbReference>
<evidence type="ECO:0000313" key="5">
    <source>
        <dbReference type="Proteomes" id="UP000218785"/>
    </source>
</evidence>
<reference evidence="4 5" key="1">
    <citation type="submission" date="2017-06" db="EMBL/GenBank/DDBJ databases">
        <title>Genome sequencing of cyanobaciteial culture collection at National Institute for Environmental Studies (NIES).</title>
        <authorList>
            <person name="Hirose Y."/>
            <person name="Shimura Y."/>
            <person name="Fujisawa T."/>
            <person name="Nakamura Y."/>
            <person name="Kawachi M."/>
        </authorList>
    </citation>
    <scope>NUCLEOTIDE SEQUENCE [LARGE SCALE GENOMIC DNA]</scope>
    <source>
        <strain evidence="4 5">NIES-37</strain>
    </source>
</reference>
<dbReference type="SMART" id="SM00646">
    <property type="entry name" value="Ami_3"/>
    <property type="match status" value="1"/>
</dbReference>
<gene>
    <name evidence="4" type="ORF">NIES37_57930</name>
</gene>
<dbReference type="Gene3D" id="2.60.40.3500">
    <property type="match status" value="1"/>
</dbReference>
<evidence type="ECO:0000259" key="3">
    <source>
        <dbReference type="SMART" id="SM00646"/>
    </source>
</evidence>
<feature type="compositionally biased region" description="Low complexity" evidence="2">
    <location>
        <begin position="437"/>
        <end position="451"/>
    </location>
</feature>
<dbReference type="Gene3D" id="3.40.630.40">
    <property type="entry name" value="Zn-dependent exopeptidases"/>
    <property type="match status" value="1"/>
</dbReference>
<dbReference type="EMBL" id="AP018248">
    <property type="protein sequence ID" value="BAZ01787.1"/>
    <property type="molecule type" value="Genomic_DNA"/>
</dbReference>
<dbReference type="Pfam" id="PF11741">
    <property type="entry name" value="AMIN"/>
    <property type="match status" value="2"/>
</dbReference>
<dbReference type="Pfam" id="PF01520">
    <property type="entry name" value="Amidase_3"/>
    <property type="match status" value="1"/>
</dbReference>
<dbReference type="CDD" id="cd02696">
    <property type="entry name" value="MurNAc-LAA"/>
    <property type="match status" value="1"/>
</dbReference>
<dbReference type="GO" id="GO:0009253">
    <property type="term" value="P:peptidoglycan catabolic process"/>
    <property type="evidence" value="ECO:0007669"/>
    <property type="project" value="InterPro"/>
</dbReference>
<dbReference type="KEGG" id="ttq:NIES37_57930"/>
<dbReference type="InterPro" id="IPR050695">
    <property type="entry name" value="N-acetylmuramoyl_amidase_3"/>
</dbReference>
<dbReference type="GO" id="GO:0030288">
    <property type="term" value="C:outer membrane-bounded periplasmic space"/>
    <property type="evidence" value="ECO:0007669"/>
    <property type="project" value="TreeGrafter"/>
</dbReference>
<evidence type="ECO:0000256" key="1">
    <source>
        <dbReference type="ARBA" id="ARBA00022801"/>
    </source>
</evidence>
<dbReference type="PANTHER" id="PTHR30404">
    <property type="entry name" value="N-ACETYLMURAMOYL-L-ALANINE AMIDASE"/>
    <property type="match status" value="1"/>
</dbReference>